<reference evidence="2" key="2">
    <citation type="submission" date="2025-09" db="UniProtKB">
        <authorList>
            <consortium name="Ensembl"/>
        </authorList>
    </citation>
    <scope>IDENTIFICATION</scope>
</reference>
<dbReference type="PANTHER" id="PTHR31761:SF1">
    <property type="entry name" value="LARGE RIBOSOMAL SUBUNIT PROTEIN ML64"/>
    <property type="match status" value="1"/>
</dbReference>
<proteinExistence type="predicted"/>
<feature type="compositionally biased region" description="Low complexity" evidence="1">
    <location>
        <begin position="79"/>
        <end position="92"/>
    </location>
</feature>
<dbReference type="PANTHER" id="PTHR31761">
    <property type="entry name" value="GROWTH ARREST AND DNA DAMAGE-INDUCIBLE PROTEINS-INTERACTING PROTEIN 1 GADD45GIP1"/>
    <property type="match status" value="1"/>
</dbReference>
<evidence type="ECO:0000256" key="1">
    <source>
        <dbReference type="SAM" id="MobiDB-lite"/>
    </source>
</evidence>
<dbReference type="InterPro" id="IPR018472">
    <property type="entry name" value="Ribosomal_mL64"/>
</dbReference>
<feature type="compositionally biased region" description="Basic and acidic residues" evidence="1">
    <location>
        <begin position="13"/>
        <end position="25"/>
    </location>
</feature>
<dbReference type="Ensembl" id="ENSFTIT00000004334.1">
    <property type="protein sequence ID" value="ENSFTIP00000004149.1"/>
    <property type="gene ID" value="ENSFTIG00000002872.1"/>
</dbReference>
<accession>A0A8C4TVF3</accession>
<name>A0A8C4TVF3_FALTI</name>
<protein>
    <submittedName>
        <fullName evidence="2">Uncharacterized protein</fullName>
    </submittedName>
</protein>
<evidence type="ECO:0000313" key="2">
    <source>
        <dbReference type="Ensembl" id="ENSFTIP00000004149.1"/>
    </source>
</evidence>
<dbReference type="GO" id="GO:0005634">
    <property type="term" value="C:nucleus"/>
    <property type="evidence" value="ECO:0007669"/>
    <property type="project" value="InterPro"/>
</dbReference>
<feature type="compositionally biased region" description="Basic and acidic residues" evidence="1">
    <location>
        <begin position="58"/>
        <end position="78"/>
    </location>
</feature>
<feature type="region of interest" description="Disordered" evidence="1">
    <location>
        <begin position="1"/>
        <end position="108"/>
    </location>
</feature>
<dbReference type="AlphaFoldDB" id="A0A8C4TVF3"/>
<dbReference type="Proteomes" id="UP000694562">
    <property type="component" value="Unplaced"/>
</dbReference>
<keyword evidence="3" id="KW-1185">Reference proteome</keyword>
<sequence length="108" mass="11859">MPARISAWQQERAQARERARQEAARRQRLLAEAGLAGGPSSRGTPRRDSPQAQVLLQDLERQQRREEKRRQRQERQEAARSALAAAEAAAASQPPPGAPTKTPGTVSS</sequence>
<reference evidence="2" key="1">
    <citation type="submission" date="2025-08" db="UniProtKB">
        <authorList>
            <consortium name="Ensembl"/>
        </authorList>
    </citation>
    <scope>IDENTIFICATION</scope>
</reference>
<organism evidence="2 3">
    <name type="scientific">Falco tinnunculus</name>
    <name type="common">Common kestrel</name>
    <dbReference type="NCBI Taxonomy" id="100819"/>
    <lineage>
        <taxon>Eukaryota</taxon>
        <taxon>Metazoa</taxon>
        <taxon>Chordata</taxon>
        <taxon>Craniata</taxon>
        <taxon>Vertebrata</taxon>
        <taxon>Euteleostomi</taxon>
        <taxon>Archelosauria</taxon>
        <taxon>Archosauria</taxon>
        <taxon>Dinosauria</taxon>
        <taxon>Saurischia</taxon>
        <taxon>Theropoda</taxon>
        <taxon>Coelurosauria</taxon>
        <taxon>Aves</taxon>
        <taxon>Neognathae</taxon>
        <taxon>Neoaves</taxon>
        <taxon>Telluraves</taxon>
        <taxon>Australaves</taxon>
        <taxon>Falconiformes</taxon>
        <taxon>Falconidae</taxon>
        <taxon>Falco</taxon>
    </lineage>
</organism>
<dbReference type="GO" id="GO:0005739">
    <property type="term" value="C:mitochondrion"/>
    <property type="evidence" value="ECO:0007669"/>
    <property type="project" value="TreeGrafter"/>
</dbReference>
<evidence type="ECO:0000313" key="3">
    <source>
        <dbReference type="Proteomes" id="UP000694562"/>
    </source>
</evidence>
<feature type="compositionally biased region" description="Low complexity" evidence="1">
    <location>
        <begin position="99"/>
        <end position="108"/>
    </location>
</feature>